<proteinExistence type="predicted"/>
<sequence length="93" mass="10266">MQLSPPTSVVRTSSMQLNLLQICHAAESINTFSTHSDSSEAWDEHDKSSGWKVFIVSAGRTVNDLKSTYPLLEQFAGNIRLGRLSRTGSNREA</sequence>
<accession>A0AAV4XNY8</accession>
<evidence type="ECO:0000313" key="2">
    <source>
        <dbReference type="Proteomes" id="UP001054945"/>
    </source>
</evidence>
<dbReference type="AlphaFoldDB" id="A0AAV4XNY8"/>
<name>A0AAV4XNY8_CAEEX</name>
<evidence type="ECO:0000313" key="1">
    <source>
        <dbReference type="EMBL" id="GIY95655.1"/>
    </source>
</evidence>
<keyword evidence="2" id="KW-1185">Reference proteome</keyword>
<organism evidence="1 2">
    <name type="scientific">Caerostris extrusa</name>
    <name type="common">Bark spider</name>
    <name type="synonym">Caerostris bankana</name>
    <dbReference type="NCBI Taxonomy" id="172846"/>
    <lineage>
        <taxon>Eukaryota</taxon>
        <taxon>Metazoa</taxon>
        <taxon>Ecdysozoa</taxon>
        <taxon>Arthropoda</taxon>
        <taxon>Chelicerata</taxon>
        <taxon>Arachnida</taxon>
        <taxon>Araneae</taxon>
        <taxon>Araneomorphae</taxon>
        <taxon>Entelegynae</taxon>
        <taxon>Araneoidea</taxon>
        <taxon>Araneidae</taxon>
        <taxon>Caerostris</taxon>
    </lineage>
</organism>
<gene>
    <name evidence="1" type="ORF">CEXT_284191</name>
</gene>
<comment type="caution">
    <text evidence="1">The sequence shown here is derived from an EMBL/GenBank/DDBJ whole genome shotgun (WGS) entry which is preliminary data.</text>
</comment>
<protein>
    <submittedName>
        <fullName evidence="1">Uncharacterized protein</fullName>
    </submittedName>
</protein>
<reference evidence="1 2" key="1">
    <citation type="submission" date="2021-06" db="EMBL/GenBank/DDBJ databases">
        <title>Caerostris extrusa draft genome.</title>
        <authorList>
            <person name="Kono N."/>
            <person name="Arakawa K."/>
        </authorList>
    </citation>
    <scope>NUCLEOTIDE SEQUENCE [LARGE SCALE GENOMIC DNA]</scope>
</reference>
<dbReference type="Proteomes" id="UP001054945">
    <property type="component" value="Unassembled WGS sequence"/>
</dbReference>
<dbReference type="EMBL" id="BPLR01000559">
    <property type="protein sequence ID" value="GIY95655.1"/>
    <property type="molecule type" value="Genomic_DNA"/>
</dbReference>